<dbReference type="AlphaFoldDB" id="A0A1G5R3X1"/>
<feature type="transmembrane region" description="Helical" evidence="6">
    <location>
        <begin position="38"/>
        <end position="58"/>
    </location>
</feature>
<evidence type="ECO:0000313" key="7">
    <source>
        <dbReference type="EMBL" id="SCZ68717.1"/>
    </source>
</evidence>
<accession>A0A1G5R3X1</accession>
<evidence type="ECO:0000256" key="5">
    <source>
        <dbReference type="ARBA" id="ARBA00023136"/>
    </source>
</evidence>
<name>A0A1G5R3X1_9RHOB</name>
<dbReference type="OrthoDB" id="9804822at2"/>
<keyword evidence="2" id="KW-1003">Cell membrane</keyword>
<proteinExistence type="predicted"/>
<dbReference type="RefSeq" id="WP_090219660.1">
    <property type="nucleotide sequence ID" value="NZ_FMWG01000008.1"/>
</dbReference>
<evidence type="ECO:0000256" key="6">
    <source>
        <dbReference type="SAM" id="Phobius"/>
    </source>
</evidence>
<dbReference type="InterPro" id="IPR001123">
    <property type="entry name" value="LeuE-type"/>
</dbReference>
<dbReference type="PANTHER" id="PTHR30086">
    <property type="entry name" value="ARGININE EXPORTER PROTEIN ARGO"/>
    <property type="match status" value="1"/>
</dbReference>
<feature type="transmembrane region" description="Helical" evidence="6">
    <location>
        <begin position="146"/>
        <end position="172"/>
    </location>
</feature>
<reference evidence="7 8" key="1">
    <citation type="submission" date="2016-10" db="EMBL/GenBank/DDBJ databases">
        <authorList>
            <person name="de Groot N.N."/>
        </authorList>
    </citation>
    <scope>NUCLEOTIDE SEQUENCE [LARGE SCALE GENOMIC DNA]</scope>
    <source>
        <strain evidence="7 8">U95</strain>
    </source>
</reference>
<protein>
    <submittedName>
        <fullName evidence="7">Threonine/homoserine/homoserine lactone efflux protein</fullName>
    </submittedName>
</protein>
<keyword evidence="3 6" id="KW-0812">Transmembrane</keyword>
<dbReference type="STRING" id="1156985.SAMN04488118_10874"/>
<dbReference type="EMBL" id="FMWG01000008">
    <property type="protein sequence ID" value="SCZ68717.1"/>
    <property type="molecule type" value="Genomic_DNA"/>
</dbReference>
<evidence type="ECO:0000256" key="4">
    <source>
        <dbReference type="ARBA" id="ARBA00022989"/>
    </source>
</evidence>
<keyword evidence="8" id="KW-1185">Reference proteome</keyword>
<gene>
    <name evidence="7" type="ORF">SAMN04488118_10874</name>
</gene>
<feature type="transmembrane region" description="Helical" evidence="6">
    <location>
        <begin position="119"/>
        <end position="140"/>
    </location>
</feature>
<organism evidence="7 8">
    <name type="scientific">Epibacterium ulvae</name>
    <dbReference type="NCBI Taxonomy" id="1156985"/>
    <lineage>
        <taxon>Bacteria</taxon>
        <taxon>Pseudomonadati</taxon>
        <taxon>Pseudomonadota</taxon>
        <taxon>Alphaproteobacteria</taxon>
        <taxon>Rhodobacterales</taxon>
        <taxon>Roseobacteraceae</taxon>
        <taxon>Epibacterium</taxon>
    </lineage>
</organism>
<keyword evidence="5 6" id="KW-0472">Membrane</keyword>
<dbReference type="GO" id="GO:0005886">
    <property type="term" value="C:plasma membrane"/>
    <property type="evidence" value="ECO:0007669"/>
    <property type="project" value="UniProtKB-SubCell"/>
</dbReference>
<feature type="transmembrane region" description="Helical" evidence="6">
    <location>
        <begin position="6"/>
        <end position="31"/>
    </location>
</feature>
<dbReference type="Pfam" id="PF01810">
    <property type="entry name" value="LysE"/>
    <property type="match status" value="1"/>
</dbReference>
<evidence type="ECO:0000256" key="1">
    <source>
        <dbReference type="ARBA" id="ARBA00004651"/>
    </source>
</evidence>
<dbReference type="PANTHER" id="PTHR30086:SF20">
    <property type="entry name" value="ARGININE EXPORTER PROTEIN ARGO-RELATED"/>
    <property type="match status" value="1"/>
</dbReference>
<sequence length="210" mass="21774">MDFNLWLAFVAASIALLIIPGPTVLLVLSYALSKGRQVAVASALGVATGDLIAMSASLAGLGALVLASATVFSVLKWLGAAYLLYLGVKLWRSAKDAQGLTALSTGADIQARGVFGHTAVVTALNPKSIAFFIAFVPQFLRPEQPLVPQFVILTTTFVGLAGANALLYALLADHLRARIARPKIIAGLTRLGGAALVAMGLATAVLRRPV</sequence>
<keyword evidence="4 6" id="KW-1133">Transmembrane helix</keyword>
<feature type="transmembrane region" description="Helical" evidence="6">
    <location>
        <begin position="64"/>
        <end position="85"/>
    </location>
</feature>
<dbReference type="Proteomes" id="UP000198767">
    <property type="component" value="Unassembled WGS sequence"/>
</dbReference>
<dbReference type="PIRSF" id="PIRSF006324">
    <property type="entry name" value="LeuE"/>
    <property type="match status" value="1"/>
</dbReference>
<dbReference type="GO" id="GO:0015171">
    <property type="term" value="F:amino acid transmembrane transporter activity"/>
    <property type="evidence" value="ECO:0007669"/>
    <property type="project" value="TreeGrafter"/>
</dbReference>
<evidence type="ECO:0000256" key="2">
    <source>
        <dbReference type="ARBA" id="ARBA00022475"/>
    </source>
</evidence>
<feature type="transmembrane region" description="Helical" evidence="6">
    <location>
        <begin position="184"/>
        <end position="206"/>
    </location>
</feature>
<evidence type="ECO:0000256" key="3">
    <source>
        <dbReference type="ARBA" id="ARBA00022692"/>
    </source>
</evidence>
<comment type="subcellular location">
    <subcellularLocation>
        <location evidence="1">Cell membrane</location>
        <topology evidence="1">Multi-pass membrane protein</topology>
    </subcellularLocation>
</comment>
<evidence type="ECO:0000313" key="8">
    <source>
        <dbReference type="Proteomes" id="UP000198767"/>
    </source>
</evidence>